<feature type="transmembrane region" description="Helical" evidence="1">
    <location>
        <begin position="57"/>
        <end position="79"/>
    </location>
</feature>
<proteinExistence type="predicted"/>
<keyword evidence="1" id="KW-0472">Membrane</keyword>
<protein>
    <submittedName>
        <fullName evidence="2">Uncharacterized protein</fullName>
    </submittedName>
</protein>
<feature type="transmembrane region" description="Helical" evidence="1">
    <location>
        <begin position="149"/>
        <end position="167"/>
    </location>
</feature>
<evidence type="ECO:0000313" key="2">
    <source>
        <dbReference type="EMBL" id="CAH1406670.1"/>
    </source>
</evidence>
<evidence type="ECO:0000256" key="1">
    <source>
        <dbReference type="SAM" id="Phobius"/>
    </source>
</evidence>
<dbReference type="AlphaFoldDB" id="A0A9P0HRE8"/>
<keyword evidence="3" id="KW-1185">Reference proteome</keyword>
<sequence>MENVFSYLSVCYHRLPYRLLILGLVAVDLLCTVYVTFELPPFTGGYNFLTDDRVVVMIRGLRLHGGFINVIISIIWFHFNKDIISNVEVELNLLGVNFVNGAAVTRLLIITLMGLDLFCTVYVTSNLPPFLGGYKFLTYDRVVIAMRRLRLYGGLINVIISIIWFYFNRNIISNVEVELNLLDVNLYPVLMVIRSCNELDKKIAKRERNTHVYRGTPLVRVVSMMDIDVGRRHTFDSERNESHVCG</sequence>
<feature type="transmembrane region" description="Helical" evidence="1">
    <location>
        <begin position="19"/>
        <end position="37"/>
    </location>
</feature>
<keyword evidence="1" id="KW-0812">Transmembrane</keyword>
<keyword evidence="1" id="KW-1133">Transmembrane helix</keyword>
<dbReference type="Proteomes" id="UP001152798">
    <property type="component" value="Chromosome 6"/>
</dbReference>
<feature type="transmembrane region" description="Helical" evidence="1">
    <location>
        <begin position="91"/>
        <end position="109"/>
    </location>
</feature>
<gene>
    <name evidence="2" type="ORF">NEZAVI_LOCUS14556</name>
</gene>
<name>A0A9P0HRE8_NEZVI</name>
<accession>A0A9P0HRE8</accession>
<organism evidence="2 3">
    <name type="scientific">Nezara viridula</name>
    <name type="common">Southern green stink bug</name>
    <name type="synonym">Cimex viridulus</name>
    <dbReference type="NCBI Taxonomy" id="85310"/>
    <lineage>
        <taxon>Eukaryota</taxon>
        <taxon>Metazoa</taxon>
        <taxon>Ecdysozoa</taxon>
        <taxon>Arthropoda</taxon>
        <taxon>Hexapoda</taxon>
        <taxon>Insecta</taxon>
        <taxon>Pterygota</taxon>
        <taxon>Neoptera</taxon>
        <taxon>Paraneoptera</taxon>
        <taxon>Hemiptera</taxon>
        <taxon>Heteroptera</taxon>
        <taxon>Panheteroptera</taxon>
        <taxon>Pentatomomorpha</taxon>
        <taxon>Pentatomoidea</taxon>
        <taxon>Pentatomidae</taxon>
        <taxon>Pentatominae</taxon>
        <taxon>Nezara</taxon>
    </lineage>
</organism>
<reference evidence="2" key="1">
    <citation type="submission" date="2022-01" db="EMBL/GenBank/DDBJ databases">
        <authorList>
            <person name="King R."/>
        </authorList>
    </citation>
    <scope>NUCLEOTIDE SEQUENCE</scope>
</reference>
<evidence type="ECO:0000313" key="3">
    <source>
        <dbReference type="Proteomes" id="UP001152798"/>
    </source>
</evidence>
<dbReference type="EMBL" id="OV725082">
    <property type="protein sequence ID" value="CAH1406670.1"/>
    <property type="molecule type" value="Genomic_DNA"/>
</dbReference>